<accession>A0ABS7CBC8</accession>
<dbReference type="SUPFAM" id="SSF88713">
    <property type="entry name" value="Glycoside hydrolase/deacetylase"/>
    <property type="match status" value="1"/>
</dbReference>
<protein>
    <submittedName>
        <fullName evidence="2">Alpha-mannosidase</fullName>
    </submittedName>
</protein>
<keyword evidence="3" id="KW-1185">Reference proteome</keyword>
<gene>
    <name evidence="2" type="ORF">K0U00_29645</name>
</gene>
<dbReference type="InterPro" id="IPR011330">
    <property type="entry name" value="Glyco_hydro/deAcase_b/a-brl"/>
</dbReference>
<dbReference type="PANTHER" id="PTHR46017:SF1">
    <property type="entry name" value="ALPHA-MANNOSIDASE 2C1"/>
    <property type="match status" value="1"/>
</dbReference>
<dbReference type="Pfam" id="PF01074">
    <property type="entry name" value="Glyco_hydro_38N"/>
    <property type="match status" value="1"/>
</dbReference>
<dbReference type="InterPro" id="IPR027291">
    <property type="entry name" value="Glyco_hydro_38_N_sf"/>
</dbReference>
<dbReference type="Gene3D" id="3.20.110.10">
    <property type="entry name" value="Glycoside hydrolase 38, N terminal domain"/>
    <property type="match status" value="1"/>
</dbReference>
<proteinExistence type="predicted"/>
<dbReference type="PANTHER" id="PTHR46017">
    <property type="entry name" value="ALPHA-MANNOSIDASE 2C1"/>
    <property type="match status" value="1"/>
</dbReference>
<dbReference type="EMBL" id="JAHZIK010001113">
    <property type="protein sequence ID" value="MBW7458213.1"/>
    <property type="molecule type" value="Genomic_DNA"/>
</dbReference>
<organism evidence="2 3">
    <name type="scientific">Paenibacillus sepulcri</name>
    <dbReference type="NCBI Taxonomy" id="359917"/>
    <lineage>
        <taxon>Bacteria</taxon>
        <taxon>Bacillati</taxon>
        <taxon>Bacillota</taxon>
        <taxon>Bacilli</taxon>
        <taxon>Bacillales</taxon>
        <taxon>Paenibacillaceae</taxon>
        <taxon>Paenibacillus</taxon>
    </lineage>
</organism>
<sequence>MKQNEKKLYMIGNAHLDPVWLWPWQEGFQETKATFRSALDRMKEYDDFIFTSSSAQNYEWVEENDPAMFREIQGRVAEGRWVIVGGWWVQPDCNIPGGESFVRQGLYGQRYFKEKFGVTAKVGYNVDSFGH</sequence>
<comment type="caution">
    <text evidence="2">The sequence shown here is derived from an EMBL/GenBank/DDBJ whole genome shotgun (WGS) entry which is preliminary data.</text>
</comment>
<feature type="non-terminal residue" evidence="2">
    <location>
        <position position="131"/>
    </location>
</feature>
<feature type="domain" description="Glycoside hydrolase family 38 N-terminal" evidence="1">
    <location>
        <begin position="7"/>
        <end position="131"/>
    </location>
</feature>
<evidence type="ECO:0000313" key="2">
    <source>
        <dbReference type="EMBL" id="MBW7458213.1"/>
    </source>
</evidence>
<evidence type="ECO:0000313" key="3">
    <source>
        <dbReference type="Proteomes" id="UP001519887"/>
    </source>
</evidence>
<evidence type="ECO:0000259" key="1">
    <source>
        <dbReference type="Pfam" id="PF01074"/>
    </source>
</evidence>
<name>A0ABS7CBC8_9BACL</name>
<dbReference type="InterPro" id="IPR000602">
    <property type="entry name" value="Glyco_hydro_38_N"/>
</dbReference>
<dbReference type="Proteomes" id="UP001519887">
    <property type="component" value="Unassembled WGS sequence"/>
</dbReference>
<reference evidence="2 3" key="1">
    <citation type="submission" date="2021-07" db="EMBL/GenBank/DDBJ databases">
        <title>Paenibacillus radiodurans sp. nov., isolated from the southeastern edge of Tengger Desert.</title>
        <authorList>
            <person name="Zhang G."/>
        </authorList>
    </citation>
    <scope>NUCLEOTIDE SEQUENCE [LARGE SCALE GENOMIC DNA]</scope>
    <source>
        <strain evidence="2 3">CCM 7311</strain>
    </source>
</reference>